<gene>
    <name evidence="4" type="ORF">SAMN04488500_102147</name>
</gene>
<dbReference type="PANTHER" id="PTHR21047">
    <property type="entry name" value="DTDP-6-DEOXY-D-GLUCOSE-3,5 EPIMERASE"/>
    <property type="match status" value="1"/>
</dbReference>
<comment type="subunit">
    <text evidence="3">Homodimer.</text>
</comment>
<dbReference type="Pfam" id="PF00908">
    <property type="entry name" value="dTDP_sugar_isom"/>
    <property type="match status" value="1"/>
</dbReference>
<dbReference type="NCBIfam" id="TIGR01221">
    <property type="entry name" value="rmlC"/>
    <property type="match status" value="1"/>
</dbReference>
<comment type="pathway">
    <text evidence="3">Carbohydrate biosynthesis; dTDP-L-rhamnose biosynthesis.</text>
</comment>
<dbReference type="GO" id="GO:0005829">
    <property type="term" value="C:cytosol"/>
    <property type="evidence" value="ECO:0007669"/>
    <property type="project" value="TreeGrafter"/>
</dbReference>
<dbReference type="STRING" id="112901.SAMN04488500_102147"/>
<dbReference type="SUPFAM" id="SSF51182">
    <property type="entry name" value="RmlC-like cupins"/>
    <property type="match status" value="1"/>
</dbReference>
<dbReference type="Gene3D" id="2.60.120.10">
    <property type="entry name" value="Jelly Rolls"/>
    <property type="match status" value="1"/>
</dbReference>
<dbReference type="UniPathway" id="UPA00124"/>
<dbReference type="GO" id="GO:0008830">
    <property type="term" value="F:dTDP-4-dehydrorhamnose 3,5-epimerase activity"/>
    <property type="evidence" value="ECO:0007669"/>
    <property type="project" value="UniProtKB-UniRule"/>
</dbReference>
<keyword evidence="5" id="KW-1185">Reference proteome</keyword>
<comment type="catalytic activity">
    <reaction evidence="3">
        <text>dTDP-4-dehydro-6-deoxy-alpha-D-glucose = dTDP-4-dehydro-beta-L-rhamnose</text>
        <dbReference type="Rhea" id="RHEA:16969"/>
        <dbReference type="ChEBI" id="CHEBI:57649"/>
        <dbReference type="ChEBI" id="CHEBI:62830"/>
        <dbReference type="EC" id="5.1.3.13"/>
    </reaction>
</comment>
<evidence type="ECO:0000256" key="3">
    <source>
        <dbReference type="RuleBase" id="RU364069"/>
    </source>
</evidence>
<accession>A0A1W1YS93</accession>
<dbReference type="CDD" id="cd00438">
    <property type="entry name" value="cupin_RmlC"/>
    <property type="match status" value="1"/>
</dbReference>
<reference evidence="4 5" key="1">
    <citation type="submission" date="2017-04" db="EMBL/GenBank/DDBJ databases">
        <authorList>
            <person name="Afonso C.L."/>
            <person name="Miller P.J."/>
            <person name="Scott M.A."/>
            <person name="Spackman E."/>
            <person name="Goraichik I."/>
            <person name="Dimitrov K.M."/>
            <person name="Suarez D.L."/>
            <person name="Swayne D.E."/>
        </authorList>
    </citation>
    <scope>NUCLEOTIDE SEQUENCE [LARGE SCALE GENOMIC DNA]</scope>
    <source>
        <strain evidence="4 5">DSM 5090</strain>
    </source>
</reference>
<dbReference type="GO" id="GO:0019305">
    <property type="term" value="P:dTDP-rhamnose biosynthetic process"/>
    <property type="evidence" value="ECO:0007669"/>
    <property type="project" value="UniProtKB-UniRule"/>
</dbReference>
<evidence type="ECO:0000313" key="4">
    <source>
        <dbReference type="EMBL" id="SMC39080.1"/>
    </source>
</evidence>
<evidence type="ECO:0000256" key="1">
    <source>
        <dbReference type="PIRSR" id="PIRSR600888-1"/>
    </source>
</evidence>
<feature type="active site" description="Proton donor" evidence="1">
    <location>
        <position position="131"/>
    </location>
</feature>
<feature type="active site" description="Proton acceptor" evidence="1">
    <location>
        <position position="61"/>
    </location>
</feature>
<evidence type="ECO:0000256" key="2">
    <source>
        <dbReference type="PIRSR" id="PIRSR600888-3"/>
    </source>
</evidence>
<dbReference type="PANTHER" id="PTHR21047:SF2">
    <property type="entry name" value="THYMIDINE DIPHOSPHO-4-KETO-RHAMNOSE 3,5-EPIMERASE"/>
    <property type="match status" value="1"/>
</dbReference>
<dbReference type="InterPro" id="IPR011051">
    <property type="entry name" value="RmlC_Cupin_sf"/>
</dbReference>
<dbReference type="EMBL" id="FWXI01000002">
    <property type="protein sequence ID" value="SMC39080.1"/>
    <property type="molecule type" value="Genomic_DNA"/>
</dbReference>
<dbReference type="Proteomes" id="UP000192738">
    <property type="component" value="Unassembled WGS sequence"/>
</dbReference>
<sequence length="184" mass="20953">MRIKTCKIPGCFELLPDVHCDHRGVFVKTFHEEIFSNYGLITSFAEEYYSGSHKKVLRGLHFQAPPMDHIKMVYCVQGSVLDVVVDLRVGSPTYGQFEAFQLSADLHNMIYIPRGLAHGFYVQSEYAIMLYKVTTVYSPEHDCGISWSSIGYSWPDSTPIISARDSDFIDLKDFKSPFRYEGSA</sequence>
<comment type="function">
    <text evidence="3">Catalyzes the epimerization of the C3' and C5'positions of dTDP-6-deoxy-D-xylo-4-hexulose, forming dTDP-6-deoxy-L-lyxo-4-hexulose.</text>
</comment>
<dbReference type="EC" id="5.1.3.13" evidence="3"/>
<proteinExistence type="inferred from homology"/>
<dbReference type="InterPro" id="IPR014710">
    <property type="entry name" value="RmlC-like_jellyroll"/>
</dbReference>
<dbReference type="OrthoDB" id="9800680at2"/>
<name>A0A1W1YS93_9FIRM</name>
<dbReference type="RefSeq" id="WP_084574055.1">
    <property type="nucleotide sequence ID" value="NZ_CP155572.1"/>
</dbReference>
<keyword evidence="3" id="KW-0413">Isomerase</keyword>
<dbReference type="InterPro" id="IPR000888">
    <property type="entry name" value="RmlC-like"/>
</dbReference>
<dbReference type="GO" id="GO:0000271">
    <property type="term" value="P:polysaccharide biosynthetic process"/>
    <property type="evidence" value="ECO:0007669"/>
    <property type="project" value="TreeGrafter"/>
</dbReference>
<evidence type="ECO:0000313" key="5">
    <source>
        <dbReference type="Proteomes" id="UP000192738"/>
    </source>
</evidence>
<organism evidence="4 5">
    <name type="scientific">Sporomusa malonica</name>
    <dbReference type="NCBI Taxonomy" id="112901"/>
    <lineage>
        <taxon>Bacteria</taxon>
        <taxon>Bacillati</taxon>
        <taxon>Bacillota</taxon>
        <taxon>Negativicutes</taxon>
        <taxon>Selenomonadales</taxon>
        <taxon>Sporomusaceae</taxon>
        <taxon>Sporomusa</taxon>
    </lineage>
</organism>
<protein>
    <recommendedName>
        <fullName evidence="3">dTDP-4-dehydrorhamnose 3,5-epimerase</fullName>
        <ecNumber evidence="3">5.1.3.13</ecNumber>
    </recommendedName>
    <alternativeName>
        <fullName evidence="3">Thymidine diphospho-4-keto-rhamnose 3,5-epimerase</fullName>
    </alternativeName>
</protein>
<dbReference type="AlphaFoldDB" id="A0A1W1YS93"/>
<feature type="site" description="Participates in a stacking interaction with the thymidine ring of dTDP-4-oxo-6-deoxyglucose" evidence="2">
    <location>
        <position position="137"/>
    </location>
</feature>
<comment type="similarity">
    <text evidence="3">Belongs to the dTDP-4-dehydrorhamnose 3,5-epimerase family.</text>
</comment>